<protein>
    <submittedName>
        <fullName evidence="1">Calcium channel Yvc1p</fullName>
    </submittedName>
</protein>
<comment type="caution">
    <text evidence="1">The sequence shown here is derived from an EMBL/GenBank/DDBJ whole genome shotgun (WGS) entry which is preliminary data.</text>
</comment>
<organism evidence="1 2">
    <name type="scientific">[Candida] jaroonii</name>
    <dbReference type="NCBI Taxonomy" id="467808"/>
    <lineage>
        <taxon>Eukaryota</taxon>
        <taxon>Fungi</taxon>
        <taxon>Dikarya</taxon>
        <taxon>Ascomycota</taxon>
        <taxon>Saccharomycotina</taxon>
        <taxon>Pichiomycetes</taxon>
        <taxon>Debaryomycetaceae</taxon>
        <taxon>Yamadazyma</taxon>
    </lineage>
</organism>
<sequence>MTEFNEEEISVNPYADKFFPNSRQVWRIASNLKKLIDEIIPIQFKEEDITQPNSPIINEQVISLVYEAAGGRGDGKLGSSSHRYQASIVFCLLKVCGWYWQQSEFELYDTGLFNLRAIAAQNLAAIIIDRTTNDEYLFLAMLCHRYSICLNDEDSVPLNVMELAVDMHCTTVIGSSGYQRCIKWLWRGWIVQSEKDPYSYELYRGASSHKLSTHFNPSRVKTPLYQNILEIFLSLVYLGLFSIVLNTHNLPSEGLDVFEVLFYIFTLGLISDELIKFYHIGYNYFGFWNAFNDVMYSIVAVAVGFRIASLVHNNPSKEIYDEMSFRILSLASPMMWSRLLLYLDAQKFVGAMIVVIKTMMQESILFFVMLFFILVGFLQGFLGLDAADGKSEETKAIFLFLVKSVIGSSGFADVEMLVQPYASILYFVFTFVLSVILMNILVALYSTAYANIVDNATDEYFALVAQKTLRYIRAPDTDLFIPPFNLVEFLLTPVFAFVPYKYVKTINHFVLLTLYSPLLLYISIDELSNARRIHYNRYKGLADDANEIDTEWDLTDGYVDSTGDAWDAIQESNSQVSQALQDQRNAENEDPEFKINLIEFHEKIKNIVQPVTEAHKVGVKWELMEIYTKINKLTELVEVVVEENKLLKRAAKVEAAKVETKEEPVKEEPVIKQEPEKKSKSNESVKSKDSKKSKKK</sequence>
<dbReference type="Proteomes" id="UP001152531">
    <property type="component" value="Unassembled WGS sequence"/>
</dbReference>
<evidence type="ECO:0000313" key="1">
    <source>
        <dbReference type="EMBL" id="CAH6723063.1"/>
    </source>
</evidence>
<accession>A0ACA9YEH7</accession>
<dbReference type="EMBL" id="CALSDN010000012">
    <property type="protein sequence ID" value="CAH6723063.1"/>
    <property type="molecule type" value="Genomic_DNA"/>
</dbReference>
<keyword evidence="2" id="KW-1185">Reference proteome</keyword>
<evidence type="ECO:0000313" key="2">
    <source>
        <dbReference type="Proteomes" id="UP001152531"/>
    </source>
</evidence>
<proteinExistence type="predicted"/>
<name>A0ACA9YEH7_9ASCO</name>
<gene>
    <name evidence="1" type="ORF">CLIB1444_12S03422</name>
</gene>
<reference evidence="1" key="1">
    <citation type="submission" date="2022-06" db="EMBL/GenBank/DDBJ databases">
        <authorList>
            <person name="Legras J.-L."/>
            <person name="Devillers H."/>
            <person name="Grondin C."/>
        </authorList>
    </citation>
    <scope>NUCLEOTIDE SEQUENCE</scope>
    <source>
        <strain evidence="1">CLIB 1444</strain>
    </source>
</reference>